<gene>
    <name evidence="5" type="ORF">M0812_03482</name>
</gene>
<dbReference type="InterPro" id="IPR012340">
    <property type="entry name" value="NA-bd_OB-fold"/>
</dbReference>
<dbReference type="InterPro" id="IPR025721">
    <property type="entry name" value="Exosome_cplx_N_dom"/>
</dbReference>
<reference evidence="5" key="1">
    <citation type="submission" date="2022-08" db="EMBL/GenBank/DDBJ databases">
        <title>Novel sulphate-reducing endosymbionts in the free-living metamonad Anaeramoeba.</title>
        <authorList>
            <person name="Jerlstrom-Hultqvist J."/>
            <person name="Cepicka I."/>
            <person name="Gallot-Lavallee L."/>
            <person name="Salas-Leiva D."/>
            <person name="Curtis B.A."/>
            <person name="Zahonova K."/>
            <person name="Pipaliya S."/>
            <person name="Dacks J."/>
            <person name="Roger A.J."/>
        </authorList>
    </citation>
    <scope>NUCLEOTIDE SEQUENCE</scope>
    <source>
        <strain evidence="5">Busselton2</strain>
    </source>
</reference>
<evidence type="ECO:0000313" key="6">
    <source>
        <dbReference type="Proteomes" id="UP001146793"/>
    </source>
</evidence>
<dbReference type="Pfam" id="PF10447">
    <property type="entry name" value="EXOSC1"/>
    <property type="match status" value="1"/>
</dbReference>
<feature type="domain" description="S1 motif" evidence="4">
    <location>
        <begin position="68"/>
        <end position="148"/>
    </location>
</feature>
<keyword evidence="2" id="KW-0963">Cytoplasm</keyword>
<evidence type="ECO:0000259" key="4">
    <source>
        <dbReference type="PROSITE" id="PS50126"/>
    </source>
</evidence>
<protein>
    <submittedName>
        <fullName evidence="5">3'-5' exoribonuclease csl4-related</fullName>
    </submittedName>
</protein>
<dbReference type="PANTHER" id="PTHR12686:SF8">
    <property type="entry name" value="EXOSOME COMPLEX COMPONENT CSL4"/>
    <property type="match status" value="1"/>
</dbReference>
<evidence type="ECO:0000256" key="3">
    <source>
        <dbReference type="ARBA" id="ARBA00022835"/>
    </source>
</evidence>
<dbReference type="SUPFAM" id="SSF50249">
    <property type="entry name" value="Nucleic acid-binding proteins"/>
    <property type="match status" value="1"/>
</dbReference>
<dbReference type="Pfam" id="PF14382">
    <property type="entry name" value="ECR1_N"/>
    <property type="match status" value="1"/>
</dbReference>
<dbReference type="SUPFAM" id="SSF110324">
    <property type="entry name" value="Ribosomal L27 protein-like"/>
    <property type="match status" value="1"/>
</dbReference>
<evidence type="ECO:0000313" key="5">
    <source>
        <dbReference type="EMBL" id="KAJ3451729.1"/>
    </source>
</evidence>
<dbReference type="GO" id="GO:0003723">
    <property type="term" value="F:RNA binding"/>
    <property type="evidence" value="ECO:0007669"/>
    <property type="project" value="InterPro"/>
</dbReference>
<keyword evidence="3" id="KW-0271">Exosome</keyword>
<comment type="subcellular location">
    <subcellularLocation>
        <location evidence="1">Nucleus</location>
        <location evidence="1">Nucleolus</location>
    </subcellularLocation>
</comment>
<dbReference type="InterPro" id="IPR039771">
    <property type="entry name" value="Csl4"/>
</dbReference>
<dbReference type="InterPro" id="IPR019495">
    <property type="entry name" value="EXOSC1_C"/>
</dbReference>
<dbReference type="Gene3D" id="2.40.50.140">
    <property type="entry name" value="Nucleic acid-binding proteins"/>
    <property type="match status" value="1"/>
</dbReference>
<dbReference type="InterPro" id="IPR003029">
    <property type="entry name" value="S1_domain"/>
</dbReference>
<dbReference type="EMBL" id="JANTQA010000008">
    <property type="protein sequence ID" value="KAJ3451729.1"/>
    <property type="molecule type" value="Genomic_DNA"/>
</dbReference>
<organism evidence="5 6">
    <name type="scientific">Anaeramoeba flamelloides</name>
    <dbReference type="NCBI Taxonomy" id="1746091"/>
    <lineage>
        <taxon>Eukaryota</taxon>
        <taxon>Metamonada</taxon>
        <taxon>Anaeramoebidae</taxon>
        <taxon>Anaeramoeba</taxon>
    </lineage>
</organism>
<evidence type="ECO:0000256" key="2">
    <source>
        <dbReference type="ARBA" id="ARBA00022490"/>
    </source>
</evidence>
<proteinExistence type="predicted"/>
<evidence type="ECO:0000256" key="1">
    <source>
        <dbReference type="ARBA" id="ARBA00004604"/>
    </source>
</evidence>
<dbReference type="AlphaFoldDB" id="A0AAV8ADQ1"/>
<dbReference type="Proteomes" id="UP001146793">
    <property type="component" value="Unassembled WGS sequence"/>
</dbReference>
<dbReference type="GO" id="GO:0005730">
    <property type="term" value="C:nucleolus"/>
    <property type="evidence" value="ECO:0007669"/>
    <property type="project" value="UniProtKB-SubCell"/>
</dbReference>
<dbReference type="PROSITE" id="PS50126">
    <property type="entry name" value="S1"/>
    <property type="match status" value="1"/>
</dbReference>
<name>A0AAV8ADQ1_9EUKA</name>
<dbReference type="PANTHER" id="PTHR12686">
    <property type="entry name" value="3'-5' EXORIBONUCLEASE CSL4-RELATED"/>
    <property type="match status" value="1"/>
</dbReference>
<dbReference type="Gene3D" id="2.40.50.100">
    <property type="match status" value="1"/>
</dbReference>
<dbReference type="GO" id="GO:0006396">
    <property type="term" value="P:RNA processing"/>
    <property type="evidence" value="ECO:0007669"/>
    <property type="project" value="InterPro"/>
</dbReference>
<sequence>MSQFVITGQRLGQTAQFESGQGTYIHESYIYSSVCGKLILEESEDLKKKTTLTIQSLRSKTSIQPTVGDIITGRVSRIRLSSAQIEILCIGDLPLKESFSGIIRKQDVRSKNIDRVVMSESYQPGDIVRAEVISLGESRGYSFYLTSAKSDLGVIHAKSKSGFKMKANSEEEMVCEKTNNIEKRKVAILD</sequence>
<dbReference type="GO" id="GO:0000176">
    <property type="term" value="C:nuclear exosome (RNase complex)"/>
    <property type="evidence" value="ECO:0007669"/>
    <property type="project" value="TreeGrafter"/>
</dbReference>
<dbReference type="GO" id="GO:0005737">
    <property type="term" value="C:cytoplasm"/>
    <property type="evidence" value="ECO:0007669"/>
    <property type="project" value="TreeGrafter"/>
</dbReference>
<accession>A0AAV8ADQ1</accession>
<comment type="caution">
    <text evidence="5">The sequence shown here is derived from an EMBL/GenBank/DDBJ whole genome shotgun (WGS) entry which is preliminary data.</text>
</comment>